<dbReference type="GO" id="GO:0016740">
    <property type="term" value="F:transferase activity"/>
    <property type="evidence" value="ECO:0007669"/>
    <property type="project" value="UniProtKB-KW"/>
</dbReference>
<evidence type="ECO:0000313" key="3">
    <source>
        <dbReference type="Proteomes" id="UP000017559"/>
    </source>
</evidence>
<accession>V2XB18</accession>
<comment type="caution">
    <text evidence="2">The sequence shown here is derived from an EMBL/GenBank/DDBJ whole genome shotgun (WGS) entry which is preliminary data.</text>
</comment>
<keyword evidence="2" id="KW-0808">Transferase</keyword>
<feature type="domain" description="GST N-terminal" evidence="1">
    <location>
        <begin position="6"/>
        <end position="83"/>
    </location>
</feature>
<evidence type="ECO:0000259" key="1">
    <source>
        <dbReference type="Pfam" id="PF13417"/>
    </source>
</evidence>
<gene>
    <name evidence="2" type="ORF">Moror_8595</name>
</gene>
<dbReference type="Pfam" id="PF13417">
    <property type="entry name" value="GST_N_3"/>
    <property type="match status" value="1"/>
</dbReference>
<name>V2XB18_MONRO</name>
<dbReference type="SUPFAM" id="SSF52833">
    <property type="entry name" value="Thioredoxin-like"/>
    <property type="match status" value="1"/>
</dbReference>
<dbReference type="Proteomes" id="UP000017559">
    <property type="component" value="Unassembled WGS sequence"/>
</dbReference>
<keyword evidence="3" id="KW-1185">Reference proteome</keyword>
<evidence type="ECO:0000313" key="2">
    <source>
        <dbReference type="EMBL" id="ESK89655.1"/>
    </source>
</evidence>
<dbReference type="CDD" id="cd00299">
    <property type="entry name" value="GST_C_family"/>
    <property type="match status" value="1"/>
</dbReference>
<dbReference type="HOGENOM" id="CLU_063115_1_0_1"/>
<dbReference type="KEGG" id="mrr:Moror_8595"/>
<dbReference type="InterPro" id="IPR036249">
    <property type="entry name" value="Thioredoxin-like_sf"/>
</dbReference>
<dbReference type="OrthoDB" id="412788at2759"/>
<dbReference type="Gene3D" id="3.40.30.10">
    <property type="entry name" value="Glutaredoxin"/>
    <property type="match status" value="1"/>
</dbReference>
<dbReference type="STRING" id="1381753.V2XB18"/>
<reference evidence="2 3" key="1">
    <citation type="journal article" date="2014" name="BMC Genomics">
        <title>Genome and secretome analysis of the hemibiotrophic fungal pathogen, Moniliophthora roreri, which causes frosty pod rot disease of cacao: mechanisms of the biotrophic and necrotrophic phases.</title>
        <authorList>
            <person name="Meinhardt L.W."/>
            <person name="Costa G.G.L."/>
            <person name="Thomazella D.P.T."/>
            <person name="Teixeira P.J.P.L."/>
            <person name="Carazzolle M.F."/>
            <person name="Schuster S.C."/>
            <person name="Carlson J.E."/>
            <person name="Guiltinan M.J."/>
            <person name="Mieczkowski P."/>
            <person name="Farmer A."/>
            <person name="Ramaraj T."/>
            <person name="Crozier J."/>
            <person name="Davis R.E."/>
            <person name="Shao J."/>
            <person name="Melnick R.L."/>
            <person name="Pereira G.A.G."/>
            <person name="Bailey B.A."/>
        </authorList>
    </citation>
    <scope>NUCLEOTIDE SEQUENCE [LARGE SCALE GENOMIC DNA]</scope>
    <source>
        <strain evidence="2 3">MCA 2997</strain>
    </source>
</reference>
<dbReference type="InterPro" id="IPR004045">
    <property type="entry name" value="Glutathione_S-Trfase_N"/>
</dbReference>
<protein>
    <submittedName>
        <fullName evidence="2">Glutathione transferase</fullName>
    </submittedName>
</protein>
<organism evidence="2 3">
    <name type="scientific">Moniliophthora roreri (strain MCA 2997)</name>
    <name type="common">Cocoa frosty pod rot fungus</name>
    <name type="synonym">Crinipellis roreri</name>
    <dbReference type="NCBI Taxonomy" id="1381753"/>
    <lineage>
        <taxon>Eukaryota</taxon>
        <taxon>Fungi</taxon>
        <taxon>Dikarya</taxon>
        <taxon>Basidiomycota</taxon>
        <taxon>Agaricomycotina</taxon>
        <taxon>Agaricomycetes</taxon>
        <taxon>Agaricomycetidae</taxon>
        <taxon>Agaricales</taxon>
        <taxon>Marasmiineae</taxon>
        <taxon>Marasmiaceae</taxon>
        <taxon>Moniliophthora</taxon>
    </lineage>
</organism>
<dbReference type="AlphaFoldDB" id="V2XB18"/>
<sequence>MSKPVLYTFSGSAWAAAPELAVAELYPDGAIDMKVVNLVRGENFNPSFIKLNPNATLPTLEADGKAYTTTKDVVAYLVENASRPVKRGTSLIDIIHEDRLDPNLALLLSRNDEELKAKGAELLSAYLSGRQDALNKFSASIEATPFKAFYEAKIAANDSVLSIYKSEAPDAAKEEFFKRSQAHFDTIAAFVNQDLPNYLPVSGFIGGEEPGEDDFHLGAWIARIVATLGAQTSEEAAQAVERSYGKSLPEKVAMYWRVWVSRPSWKKVYAKGLGNFPFAFYGRLP</sequence>
<dbReference type="EMBL" id="AWSO01000534">
    <property type="protein sequence ID" value="ESK89655.1"/>
    <property type="molecule type" value="Genomic_DNA"/>
</dbReference>
<proteinExistence type="predicted"/>